<evidence type="ECO:0000313" key="2">
    <source>
        <dbReference type="EMBL" id="WAX57560.1"/>
    </source>
</evidence>
<dbReference type="PANTHER" id="PTHR34071">
    <property type="entry name" value="5-NITROIMIDAZOLE ANTIBIOTICS RESISTANCE PROTEIN, NIMA-FAMILY-RELATED PROTEIN-RELATED"/>
    <property type="match status" value="1"/>
</dbReference>
<keyword evidence="3" id="KW-1185">Reference proteome</keyword>
<sequence length="217" mass="23067">MSRTTVTRLREKQSIERSVLDALLDAVHVGHVGFVDDAGLPRVIPTATVRDRDRMLLHGSTGSPWMRRLVGGAPVSLAVTAVDGLVVARSAFESSIRYRSAVLFGSCATVQGADKLAALDLITDAMIPGRVAELRRPNERELAATLVLALPIAEWSLKVSAGWPEDPDEDVAGEAWAGVVPAVTRYRTPLAAPDLRPGLPVPASVRALPSDQPASTP</sequence>
<dbReference type="EMBL" id="CP097463">
    <property type="protein sequence ID" value="WAX57560.1"/>
    <property type="molecule type" value="Genomic_DNA"/>
</dbReference>
<name>A0ABY7K046_9ACTN</name>
<accession>A0ABY7K046</accession>
<proteinExistence type="predicted"/>
<organism evidence="2 3">
    <name type="scientific">Jatrophihabitans cynanchi</name>
    <dbReference type="NCBI Taxonomy" id="2944128"/>
    <lineage>
        <taxon>Bacteria</taxon>
        <taxon>Bacillati</taxon>
        <taxon>Actinomycetota</taxon>
        <taxon>Actinomycetes</taxon>
        <taxon>Jatrophihabitantales</taxon>
        <taxon>Jatrophihabitantaceae</taxon>
        <taxon>Jatrophihabitans</taxon>
    </lineage>
</organism>
<dbReference type="PANTHER" id="PTHR34071:SF2">
    <property type="entry name" value="FLAVIN-NUCLEOTIDE-BINDING PROTEIN"/>
    <property type="match status" value="1"/>
</dbReference>
<dbReference type="Gene3D" id="2.30.110.10">
    <property type="entry name" value="Electron Transport, Fmn-binding Protein, Chain A"/>
    <property type="match status" value="1"/>
</dbReference>
<dbReference type="SUPFAM" id="SSF50475">
    <property type="entry name" value="FMN-binding split barrel"/>
    <property type="match status" value="1"/>
</dbReference>
<evidence type="ECO:0000313" key="3">
    <source>
        <dbReference type="Proteomes" id="UP001164693"/>
    </source>
</evidence>
<dbReference type="RefSeq" id="WP_269444104.1">
    <property type="nucleotide sequence ID" value="NZ_CP097463.1"/>
</dbReference>
<evidence type="ECO:0000256" key="1">
    <source>
        <dbReference type="SAM" id="MobiDB-lite"/>
    </source>
</evidence>
<feature type="region of interest" description="Disordered" evidence="1">
    <location>
        <begin position="191"/>
        <end position="217"/>
    </location>
</feature>
<dbReference type="Pfam" id="PF12900">
    <property type="entry name" value="Pyridox_ox_2"/>
    <property type="match status" value="1"/>
</dbReference>
<dbReference type="InterPro" id="IPR012349">
    <property type="entry name" value="Split_barrel_FMN-bd"/>
</dbReference>
<dbReference type="InterPro" id="IPR024747">
    <property type="entry name" value="Pyridox_Oxase-rel"/>
</dbReference>
<dbReference type="Proteomes" id="UP001164693">
    <property type="component" value="Chromosome"/>
</dbReference>
<reference evidence="2" key="1">
    <citation type="submission" date="2022-05" db="EMBL/GenBank/DDBJ databases">
        <title>Jatrophihabitans sp. SB3-54 whole genome sequence.</title>
        <authorList>
            <person name="Suh M.K."/>
            <person name="Eom M.K."/>
            <person name="Kim J.S."/>
            <person name="Kim H.S."/>
            <person name="Do H.E."/>
            <person name="Shin Y.K."/>
            <person name="Lee J.-S."/>
        </authorList>
    </citation>
    <scope>NUCLEOTIDE SEQUENCE</scope>
    <source>
        <strain evidence="2">SB3-54</strain>
    </source>
</reference>
<protein>
    <submittedName>
        <fullName evidence="2">Pyridoxamine 5'-phosphate oxidase family protein</fullName>
    </submittedName>
</protein>
<gene>
    <name evidence="2" type="ORF">M6B22_02040</name>
</gene>